<dbReference type="InterPro" id="IPR036249">
    <property type="entry name" value="Thioredoxin-like_sf"/>
</dbReference>
<evidence type="ECO:0000313" key="2">
    <source>
        <dbReference type="EMBL" id="KPJ18800.1"/>
    </source>
</evidence>
<feature type="domain" description="Thioredoxin" evidence="1">
    <location>
        <begin position="101"/>
        <end position="261"/>
    </location>
</feature>
<proteinExistence type="predicted"/>
<dbReference type="PROSITE" id="PS51352">
    <property type="entry name" value="THIOREDOXIN_2"/>
    <property type="match status" value="1"/>
</dbReference>
<dbReference type="FunCoup" id="A0A0N0PED9">
    <property type="interactions" value="703"/>
</dbReference>
<gene>
    <name evidence="2" type="ORF">RR48_02583</name>
</gene>
<dbReference type="Pfam" id="PF00085">
    <property type="entry name" value="Thioredoxin"/>
    <property type="match status" value="1"/>
</dbReference>
<dbReference type="EMBL" id="KQ459988">
    <property type="protein sequence ID" value="KPJ18800.1"/>
    <property type="molecule type" value="Genomic_DNA"/>
</dbReference>
<dbReference type="AlphaFoldDB" id="A0A0N0PED9"/>
<accession>A0A0N0PED9</accession>
<dbReference type="InterPro" id="IPR013766">
    <property type="entry name" value="Thioredoxin_domain"/>
</dbReference>
<evidence type="ECO:0000313" key="3">
    <source>
        <dbReference type="Proteomes" id="UP000053240"/>
    </source>
</evidence>
<dbReference type="Gene3D" id="3.40.30.10">
    <property type="entry name" value="Glutaredoxin"/>
    <property type="match status" value="1"/>
</dbReference>
<dbReference type="OrthoDB" id="20229at2759"/>
<organism evidence="2 3">
    <name type="scientific">Papilio machaon</name>
    <name type="common">Old World swallowtail butterfly</name>
    <dbReference type="NCBI Taxonomy" id="76193"/>
    <lineage>
        <taxon>Eukaryota</taxon>
        <taxon>Metazoa</taxon>
        <taxon>Ecdysozoa</taxon>
        <taxon>Arthropoda</taxon>
        <taxon>Hexapoda</taxon>
        <taxon>Insecta</taxon>
        <taxon>Pterygota</taxon>
        <taxon>Neoptera</taxon>
        <taxon>Endopterygota</taxon>
        <taxon>Lepidoptera</taxon>
        <taxon>Glossata</taxon>
        <taxon>Ditrysia</taxon>
        <taxon>Papilionoidea</taxon>
        <taxon>Papilionidae</taxon>
        <taxon>Papilioninae</taxon>
        <taxon>Papilio</taxon>
    </lineage>
</organism>
<dbReference type="Proteomes" id="UP000053240">
    <property type="component" value="Unassembled WGS sequence"/>
</dbReference>
<keyword evidence="3" id="KW-1185">Reference proteome</keyword>
<dbReference type="STRING" id="76193.A0A0N0PED9"/>
<keyword evidence="2" id="KW-0812">Transmembrane</keyword>
<dbReference type="KEGG" id="pmac:106720881"/>
<reference evidence="2 3" key="1">
    <citation type="journal article" date="2015" name="Nat. Commun.">
        <title>Outbred genome sequencing and CRISPR/Cas9 gene editing in butterflies.</title>
        <authorList>
            <person name="Li X."/>
            <person name="Fan D."/>
            <person name="Zhang W."/>
            <person name="Liu G."/>
            <person name="Zhang L."/>
            <person name="Zhao L."/>
            <person name="Fang X."/>
            <person name="Chen L."/>
            <person name="Dong Y."/>
            <person name="Chen Y."/>
            <person name="Ding Y."/>
            <person name="Zhao R."/>
            <person name="Feng M."/>
            <person name="Zhu Y."/>
            <person name="Feng Y."/>
            <person name="Jiang X."/>
            <person name="Zhu D."/>
            <person name="Xiang H."/>
            <person name="Feng X."/>
            <person name="Li S."/>
            <person name="Wang J."/>
            <person name="Zhang G."/>
            <person name="Kronforst M.R."/>
            <person name="Wang W."/>
        </authorList>
    </citation>
    <scope>NUCLEOTIDE SEQUENCE [LARGE SCALE GENOMIC DNA]</scope>
    <source>
        <strain evidence="2">Ya'a_city_454_Pm</strain>
        <tissue evidence="2">Whole body</tissue>
    </source>
</reference>
<protein>
    <submittedName>
        <fullName evidence="2">Thioredoxin-related transmembrane protein 2-like</fullName>
    </submittedName>
</protein>
<sequence>MSFRNDLKQLLKPYYWINILLSISYVTCKRTGFICNFLFPDVDCELDSRETEILFFLIIVVMLRTRKAGSVTMVNYLSSSFVYTKIANLILWLYADIRYGLPYGAILILAALLLPEPTYSGPEHVTYFRGLQTLDDELKRHKSTTWVICLYAAWHPACVNFAPVFAELSASYGLDNLKFGKIDVGRYPEAAAKYRVQDGPTSRQLPTVLVLSEGQEKIRRPQADHTGKLQKFLFSKDNMKAAFDLDEIYQECKTKLAAVKAKKTEKTEKTE</sequence>
<evidence type="ECO:0000259" key="1">
    <source>
        <dbReference type="PROSITE" id="PS51352"/>
    </source>
</evidence>
<name>A0A0N0PED9_PAPMA</name>
<dbReference type="InParanoid" id="A0A0N0PED9"/>
<dbReference type="SUPFAM" id="SSF52833">
    <property type="entry name" value="Thioredoxin-like"/>
    <property type="match status" value="1"/>
</dbReference>
<keyword evidence="2" id="KW-0472">Membrane</keyword>